<feature type="transmembrane region" description="Helical" evidence="1">
    <location>
        <begin position="12"/>
        <end position="35"/>
    </location>
</feature>
<feature type="transmembrane region" description="Helical" evidence="1">
    <location>
        <begin position="109"/>
        <end position="131"/>
    </location>
</feature>
<evidence type="ECO:0000313" key="3">
    <source>
        <dbReference type="Proteomes" id="UP000238956"/>
    </source>
</evidence>
<dbReference type="RefSeq" id="WP_104967426.1">
    <property type="nucleotide sequence ID" value="NZ_CP025536.1"/>
</dbReference>
<protein>
    <submittedName>
        <fullName evidence="2">Uncharacterized protein</fullName>
    </submittedName>
</protein>
<accession>A0A2L0D2M8</accession>
<dbReference type="PANTHER" id="PTHR30221">
    <property type="entry name" value="SMALL-CONDUCTANCE MECHANOSENSITIVE CHANNEL"/>
    <property type="match status" value="1"/>
</dbReference>
<keyword evidence="1" id="KW-1133">Transmembrane helix</keyword>
<reference evidence="2 3" key="1">
    <citation type="submission" date="2017-12" db="EMBL/GenBank/DDBJ databases">
        <authorList>
            <person name="Hurst M.R.H."/>
        </authorList>
    </citation>
    <scope>NUCLEOTIDE SEQUENCE [LARGE SCALE GENOMIC DNA]</scope>
    <source>
        <strain evidence="2 3">TH11417</strain>
    </source>
</reference>
<feature type="transmembrane region" description="Helical" evidence="1">
    <location>
        <begin position="296"/>
        <end position="324"/>
    </location>
</feature>
<dbReference type="AlphaFoldDB" id="A0A2L0D2M8"/>
<gene>
    <name evidence="2" type="ORF">C0J00_02585</name>
</gene>
<evidence type="ECO:0000313" key="2">
    <source>
        <dbReference type="EMBL" id="AUW96088.1"/>
    </source>
</evidence>
<dbReference type="KEGG" id="splr:C0J00_02585"/>
<proteinExistence type="predicted"/>
<reference evidence="2 3" key="2">
    <citation type="submission" date="2018-02" db="EMBL/GenBank/DDBJ databases">
        <title>Whole genome sequencing analysis of Streptococcus pluranimalium isolated from cattle infected mastitis in China.</title>
        <authorList>
            <person name="Zhang J.-R."/>
            <person name="Hu G.-Z."/>
        </authorList>
    </citation>
    <scope>NUCLEOTIDE SEQUENCE [LARGE SCALE GENOMIC DNA]</scope>
    <source>
        <strain evidence="2 3">TH11417</strain>
    </source>
</reference>
<dbReference type="GO" id="GO:0008381">
    <property type="term" value="F:mechanosensitive monoatomic ion channel activity"/>
    <property type="evidence" value="ECO:0007669"/>
    <property type="project" value="InterPro"/>
</dbReference>
<name>A0A2L0D2M8_9STRE</name>
<keyword evidence="1" id="KW-0812">Transmembrane</keyword>
<dbReference type="Gene3D" id="1.10.287.1260">
    <property type="match status" value="1"/>
</dbReference>
<feature type="transmembrane region" description="Helical" evidence="1">
    <location>
        <begin position="263"/>
        <end position="284"/>
    </location>
</feature>
<dbReference type="GeneID" id="98392797"/>
<feature type="transmembrane region" description="Helical" evidence="1">
    <location>
        <begin position="207"/>
        <end position="230"/>
    </location>
</feature>
<dbReference type="EMBL" id="CP025536">
    <property type="protein sequence ID" value="AUW96088.1"/>
    <property type="molecule type" value="Genomic_DNA"/>
</dbReference>
<dbReference type="NCBIfam" id="NF033912">
    <property type="entry name" value="msc"/>
    <property type="match status" value="1"/>
</dbReference>
<dbReference type="OrthoDB" id="1411407at2"/>
<evidence type="ECO:0000256" key="1">
    <source>
        <dbReference type="SAM" id="Phobius"/>
    </source>
</evidence>
<dbReference type="Pfam" id="PF05552">
    <property type="entry name" value="MS_channel_1st_1"/>
    <property type="match status" value="2"/>
</dbReference>
<feature type="transmembrane region" description="Helical" evidence="1">
    <location>
        <begin position="74"/>
        <end position="97"/>
    </location>
</feature>
<sequence>MDTLSRFTESIFGALPGAIRIIVLILVALIVAALVKKLVIKGLTKLAPVAKLSKWGLVKPTQDEKALVKGFGQFAYFLVIVFFLPAILSGLGVSSVVDPISNMFAKFFGFLPNAVAAGLILFVGVFLCKFVKNLVSSLLVKLPFEKWMSKLFDQDVDQAKVNEIKIADVLSSIVYVLLFIPILTLALETLGIKSLSEPIVSLLNQVISFIPNILVAVVLLAIGGFIAKLLSNLLEKVLKASGIDKYSQYLSVKGQADYQISTVLANIVSAIILVFFFVQALATLNLSVLNTIGLAVIAYLPAVISSLAILGLAIVLGNVLAGFIAKSTSSKALGEVVRYGLIALAIFMALDQLNIAQTIVQTTFTIILGAVAVAFALAFGLGGKDFAARQLEKLENFLNKK</sequence>
<dbReference type="Proteomes" id="UP000238956">
    <property type="component" value="Chromosome"/>
</dbReference>
<dbReference type="InterPro" id="IPR008910">
    <property type="entry name" value="MSC_TM_helix"/>
</dbReference>
<feature type="transmembrane region" description="Helical" evidence="1">
    <location>
        <begin position="359"/>
        <end position="381"/>
    </location>
</feature>
<feature type="transmembrane region" description="Helical" evidence="1">
    <location>
        <begin position="336"/>
        <end position="353"/>
    </location>
</feature>
<keyword evidence="3" id="KW-1185">Reference proteome</keyword>
<organism evidence="2 3">
    <name type="scientific">Streptococcus pluranimalium</name>
    <dbReference type="NCBI Taxonomy" id="82348"/>
    <lineage>
        <taxon>Bacteria</taxon>
        <taxon>Bacillati</taxon>
        <taxon>Bacillota</taxon>
        <taxon>Bacilli</taxon>
        <taxon>Lactobacillales</taxon>
        <taxon>Streptococcaceae</taxon>
        <taxon>Streptococcus</taxon>
    </lineage>
</organism>
<dbReference type="InterPro" id="IPR045275">
    <property type="entry name" value="MscS_archaea/bacteria_type"/>
</dbReference>
<dbReference type="PANTHER" id="PTHR30221:SF1">
    <property type="entry name" value="SMALL-CONDUCTANCE MECHANOSENSITIVE CHANNEL"/>
    <property type="match status" value="1"/>
</dbReference>
<feature type="transmembrane region" description="Helical" evidence="1">
    <location>
        <begin position="169"/>
        <end position="187"/>
    </location>
</feature>
<keyword evidence="1" id="KW-0472">Membrane</keyword>